<dbReference type="EMBL" id="JRKS01000003">
    <property type="protein sequence ID" value="KGJ09228.1"/>
    <property type="molecule type" value="Genomic_DNA"/>
</dbReference>
<feature type="transmembrane region" description="Helical" evidence="1">
    <location>
        <begin position="34"/>
        <end position="53"/>
    </location>
</feature>
<dbReference type="InterPro" id="IPR037185">
    <property type="entry name" value="EmrE-like"/>
</dbReference>
<keyword evidence="1" id="KW-1133">Transmembrane helix</keyword>
<evidence type="ECO:0000256" key="1">
    <source>
        <dbReference type="SAM" id="Phobius"/>
    </source>
</evidence>
<dbReference type="PANTHER" id="PTHR22911">
    <property type="entry name" value="ACYL-MALONYL CONDENSING ENZYME-RELATED"/>
    <property type="match status" value="1"/>
</dbReference>
<comment type="caution">
    <text evidence="3">The sequence shown here is derived from an EMBL/GenBank/DDBJ whole genome shotgun (WGS) entry which is preliminary data.</text>
</comment>
<dbReference type="SUPFAM" id="SSF103481">
    <property type="entry name" value="Multidrug resistance efflux transporter EmrE"/>
    <property type="match status" value="2"/>
</dbReference>
<gene>
    <name evidence="3" type="ORF">IC63_01880</name>
</gene>
<organism evidence="3 4">
    <name type="scientific">Paracoccus sphaerophysae</name>
    <dbReference type="NCBI Taxonomy" id="690417"/>
    <lineage>
        <taxon>Bacteria</taxon>
        <taxon>Pseudomonadati</taxon>
        <taxon>Pseudomonadota</taxon>
        <taxon>Alphaproteobacteria</taxon>
        <taxon>Rhodobacterales</taxon>
        <taxon>Paracoccaceae</taxon>
        <taxon>Paracoccus</taxon>
    </lineage>
</organism>
<feature type="transmembrane region" description="Helical" evidence="1">
    <location>
        <begin position="220"/>
        <end position="239"/>
    </location>
</feature>
<sequence>MWVAATLIAALAQTGRNAAQAGLSARLGTIGATGVRFLFGLPFALLFLALVSLWQPLPAIPPRALAWTAVGAAAQIGATALMLSAMQLRGFAVATALVKTEPVTLALMGALVLDERLGLQRMGAVLVATLGVLTLSGTSWRRAGMLPLAIAVSAGALFGLSALGFRGAILSLDTGGYVVRATIILALSLALQTAMVGGWLALTNRAALRGMAQAWPESLAAGFLGALASQFWFIGFALAPAADVRTLALVEVIFAAAVSRRRRETMGLREIAGMVLILVGVAWLLRAA</sequence>
<dbReference type="AlphaFoldDB" id="A0A099FG91"/>
<dbReference type="Proteomes" id="UP000029917">
    <property type="component" value="Unassembled WGS sequence"/>
</dbReference>
<keyword evidence="1" id="KW-0812">Transmembrane</keyword>
<keyword evidence="4" id="KW-1185">Reference proteome</keyword>
<evidence type="ECO:0000313" key="4">
    <source>
        <dbReference type="Proteomes" id="UP000029917"/>
    </source>
</evidence>
<dbReference type="GO" id="GO:0016020">
    <property type="term" value="C:membrane"/>
    <property type="evidence" value="ECO:0007669"/>
    <property type="project" value="InterPro"/>
</dbReference>
<dbReference type="Pfam" id="PF00892">
    <property type="entry name" value="EamA"/>
    <property type="match status" value="1"/>
</dbReference>
<feature type="transmembrane region" description="Helical" evidence="1">
    <location>
        <begin position="91"/>
        <end position="113"/>
    </location>
</feature>
<protein>
    <submittedName>
        <fullName evidence="3">Multidrug DMT transporter permease</fullName>
    </submittedName>
</protein>
<feature type="transmembrane region" description="Helical" evidence="1">
    <location>
        <begin position="65"/>
        <end position="85"/>
    </location>
</feature>
<feature type="transmembrane region" description="Helical" evidence="1">
    <location>
        <begin position="177"/>
        <end position="200"/>
    </location>
</feature>
<feature type="transmembrane region" description="Helical" evidence="1">
    <location>
        <begin position="122"/>
        <end position="140"/>
    </location>
</feature>
<dbReference type="PANTHER" id="PTHR22911:SF137">
    <property type="entry name" value="SOLUTE CARRIER FAMILY 35 MEMBER G2-RELATED"/>
    <property type="match status" value="1"/>
</dbReference>
<feature type="transmembrane region" description="Helical" evidence="1">
    <location>
        <begin position="146"/>
        <end position="165"/>
    </location>
</feature>
<dbReference type="RefSeq" id="WP_036716426.1">
    <property type="nucleotide sequence ID" value="NZ_JRKS01000003.1"/>
</dbReference>
<dbReference type="OrthoDB" id="5243804at2"/>
<dbReference type="InterPro" id="IPR000620">
    <property type="entry name" value="EamA_dom"/>
</dbReference>
<accession>A0A099FG91</accession>
<evidence type="ECO:0000313" key="3">
    <source>
        <dbReference type="EMBL" id="KGJ09228.1"/>
    </source>
</evidence>
<dbReference type="STRING" id="690417.IC63_01880"/>
<keyword evidence="1" id="KW-0472">Membrane</keyword>
<reference evidence="3 4" key="1">
    <citation type="submission" date="2014-09" db="EMBL/GenBank/DDBJ databases">
        <authorList>
            <person name="McGinnis J.M."/>
            <person name="Wolfgang W.J."/>
        </authorList>
    </citation>
    <scope>NUCLEOTIDE SEQUENCE [LARGE SCALE GENOMIC DNA]</scope>
    <source>
        <strain evidence="3 4">HAMBI 3106</strain>
    </source>
</reference>
<name>A0A099FG91_9RHOB</name>
<feature type="domain" description="EamA" evidence="2">
    <location>
        <begin position="3"/>
        <end position="136"/>
    </location>
</feature>
<evidence type="ECO:0000259" key="2">
    <source>
        <dbReference type="Pfam" id="PF00892"/>
    </source>
</evidence>
<feature type="transmembrane region" description="Helical" evidence="1">
    <location>
        <begin position="267"/>
        <end position="285"/>
    </location>
</feature>
<reference evidence="3 4" key="2">
    <citation type="submission" date="2014-10" db="EMBL/GenBank/DDBJ databases">
        <title>Paracoccus sanguinis sp. nov., isolated from clinical specimens of New York State patients.</title>
        <authorList>
            <person name="Mingle L.A."/>
            <person name="Cole J.A."/>
            <person name="Lapierre P."/>
            <person name="Musser K.A."/>
        </authorList>
    </citation>
    <scope>NUCLEOTIDE SEQUENCE [LARGE SCALE GENOMIC DNA]</scope>
    <source>
        <strain evidence="3 4">HAMBI 3106</strain>
    </source>
</reference>
<proteinExistence type="predicted"/>